<keyword evidence="8 11" id="KW-0315">Glutamine amidotransferase</keyword>
<keyword evidence="3" id="KW-0436">Ligase</keyword>
<dbReference type="Pfam" id="PF13537">
    <property type="entry name" value="GATase_7"/>
    <property type="match status" value="1"/>
</dbReference>
<dbReference type="GO" id="GO:0005829">
    <property type="term" value="C:cytosol"/>
    <property type="evidence" value="ECO:0007669"/>
    <property type="project" value="TreeGrafter"/>
</dbReference>
<evidence type="ECO:0000256" key="7">
    <source>
        <dbReference type="ARBA" id="ARBA00022888"/>
    </source>
</evidence>
<evidence type="ECO:0000313" key="16">
    <source>
        <dbReference type="Proteomes" id="UP000799776"/>
    </source>
</evidence>
<dbReference type="EC" id="6.3.5.4" evidence="2"/>
<dbReference type="InterPro" id="IPR006426">
    <property type="entry name" value="Asn_synth_AEB"/>
</dbReference>
<sequence length="577" mass="65176">MCGIFACHCHPDVQKFKPTALKMGKAIRHRGPDWSGNVIANNTILVHERLSIVGIDTGAQPLVNEEGTISLAVNGEIYNHRVLRKQLKKPYNFKTHSDCEVIIPLYLEHDADAPKYLDGMFSWVLHDKTQDRVLAARDPIGITTFYMGRSSTTPGAVYFASELKCLHPVCDNIISFPPGHVYDSKTDTITRYFTPKWLTEPSSIPETPLDYKVLRGSLEKAVRKRLMAEVPFGVLLSGGLDSSLIASIAQREIQRINSVAKPRTSSHSGVNDSDLVGIDDEDHLSTEQLLPQLNSFSIGLPNAPDSKAALEVAEFLGTRHHNFTFTIEDGLNALSDVIFHLETYDVTTIRASTPMFLLSRKIKAMGVKMVLSGEGSDEIFGGYLYFHNAPDKKEFHEETVRRVNNLHLADCLRANKSTSAWGVEARVPFLDKEFLDVAMNIDPKEKMINKPERIEKYILRKAFDTSDEPDNKPYLPEKILWRQKEQFSDGVGYGWIDALKDNAELHVSDEDMKNPKPEWGDDIPNTKEAYWYRCMFDEHFPPYCASTVMRWTPTWSKQTDPSGRAIGVHEQAYEEKA</sequence>
<evidence type="ECO:0000256" key="1">
    <source>
        <dbReference type="ARBA" id="ARBA00005187"/>
    </source>
</evidence>
<feature type="binding site" evidence="12">
    <location>
        <position position="98"/>
    </location>
    <ligand>
        <name>L-glutamine</name>
        <dbReference type="ChEBI" id="CHEBI:58359"/>
    </ligand>
</feature>
<keyword evidence="16" id="KW-1185">Reference proteome</keyword>
<accession>A0A9P4HUH8</accession>
<evidence type="ECO:0000256" key="3">
    <source>
        <dbReference type="ARBA" id="ARBA00022598"/>
    </source>
</evidence>
<dbReference type="PROSITE" id="PS51278">
    <property type="entry name" value="GATASE_TYPE_2"/>
    <property type="match status" value="1"/>
</dbReference>
<dbReference type="FunFam" id="3.40.50.620:FF:000031">
    <property type="entry name" value="Asparagine synthase B"/>
    <property type="match status" value="1"/>
</dbReference>
<comment type="pathway">
    <text evidence="1">Amino-acid biosynthesis; L-asparagine biosynthesis; L-asparagine from L-aspartate (L-Gln route): step 1/1.</text>
</comment>
<comment type="caution">
    <text evidence="15">The sequence shown here is derived from an EMBL/GenBank/DDBJ whole genome shotgun (WGS) entry which is preliminary data.</text>
</comment>
<feature type="binding site" evidence="12">
    <location>
        <position position="235"/>
    </location>
    <ligand>
        <name>ATP</name>
        <dbReference type="ChEBI" id="CHEBI:30616"/>
    </ligand>
</feature>
<dbReference type="NCBIfam" id="TIGR01536">
    <property type="entry name" value="asn_synth_AEB"/>
    <property type="match status" value="1"/>
</dbReference>
<keyword evidence="6 10" id="KW-0067">ATP-binding</keyword>
<dbReference type="PANTHER" id="PTHR11772">
    <property type="entry name" value="ASPARAGINE SYNTHETASE"/>
    <property type="match status" value="1"/>
</dbReference>
<dbReference type="EMBL" id="ML978727">
    <property type="protein sequence ID" value="KAF2085851.1"/>
    <property type="molecule type" value="Genomic_DNA"/>
</dbReference>
<dbReference type="SUPFAM" id="SSF52402">
    <property type="entry name" value="Adenine nucleotide alpha hydrolases-like"/>
    <property type="match status" value="1"/>
</dbReference>
<dbReference type="FunFam" id="3.60.20.10:FF:000050">
    <property type="entry name" value="Asparagine synthetase 2"/>
    <property type="match status" value="1"/>
</dbReference>
<name>A0A9P4HUH8_9PEZI</name>
<dbReference type="GO" id="GO:0006529">
    <property type="term" value="P:asparagine biosynthetic process"/>
    <property type="evidence" value="ECO:0007669"/>
    <property type="project" value="UniProtKB-KW"/>
</dbReference>
<feature type="domain" description="Glutamine amidotransferase type-2" evidence="14">
    <location>
        <begin position="2"/>
        <end position="187"/>
    </location>
</feature>
<keyword evidence="5 10" id="KW-0547">Nucleotide-binding</keyword>
<dbReference type="InterPro" id="IPR050795">
    <property type="entry name" value="Asn_Synthetase"/>
</dbReference>
<dbReference type="InterPro" id="IPR014729">
    <property type="entry name" value="Rossmann-like_a/b/a_fold"/>
</dbReference>
<evidence type="ECO:0000256" key="9">
    <source>
        <dbReference type="ARBA" id="ARBA00048741"/>
    </source>
</evidence>
<dbReference type="Gene3D" id="3.60.20.10">
    <property type="entry name" value="Glutamine Phosphoribosylpyrophosphate, subunit 1, domain 1"/>
    <property type="match status" value="1"/>
</dbReference>
<feature type="site" description="Important for beta-aspartyl-AMP intermediate formation" evidence="13">
    <location>
        <position position="374"/>
    </location>
</feature>
<dbReference type="InterPro" id="IPR033738">
    <property type="entry name" value="AsnB_N"/>
</dbReference>
<evidence type="ECO:0000256" key="11">
    <source>
        <dbReference type="PIRSR" id="PIRSR001589-1"/>
    </source>
</evidence>
<evidence type="ECO:0000256" key="5">
    <source>
        <dbReference type="ARBA" id="ARBA00022741"/>
    </source>
</evidence>
<dbReference type="Gene3D" id="3.40.50.620">
    <property type="entry name" value="HUPs"/>
    <property type="match status" value="1"/>
</dbReference>
<evidence type="ECO:0000256" key="10">
    <source>
        <dbReference type="PIRNR" id="PIRNR001589"/>
    </source>
</evidence>
<evidence type="ECO:0000256" key="13">
    <source>
        <dbReference type="PIRSR" id="PIRSR001589-3"/>
    </source>
</evidence>
<dbReference type="PANTHER" id="PTHR11772:SF2">
    <property type="entry name" value="ASPARAGINE SYNTHETASE [GLUTAMINE-HYDROLYZING]"/>
    <property type="match status" value="1"/>
</dbReference>
<gene>
    <name evidence="15" type="ORF">K490DRAFT_45359</name>
</gene>
<dbReference type="CDD" id="cd00712">
    <property type="entry name" value="AsnB"/>
    <property type="match status" value="1"/>
</dbReference>
<evidence type="ECO:0000313" key="15">
    <source>
        <dbReference type="EMBL" id="KAF2085851.1"/>
    </source>
</evidence>
<dbReference type="InterPro" id="IPR029055">
    <property type="entry name" value="Ntn_hydrolases_N"/>
</dbReference>
<dbReference type="InterPro" id="IPR001962">
    <property type="entry name" value="Asn_synthase"/>
</dbReference>
<evidence type="ECO:0000256" key="6">
    <source>
        <dbReference type="ARBA" id="ARBA00022840"/>
    </source>
</evidence>
<evidence type="ECO:0000256" key="4">
    <source>
        <dbReference type="ARBA" id="ARBA00022605"/>
    </source>
</evidence>
<reference evidence="15" key="1">
    <citation type="journal article" date="2020" name="Stud. Mycol.">
        <title>101 Dothideomycetes genomes: a test case for predicting lifestyles and emergence of pathogens.</title>
        <authorList>
            <person name="Haridas S."/>
            <person name="Albert R."/>
            <person name="Binder M."/>
            <person name="Bloem J."/>
            <person name="Labutti K."/>
            <person name="Salamov A."/>
            <person name="Andreopoulos B."/>
            <person name="Baker S."/>
            <person name="Barry K."/>
            <person name="Bills G."/>
            <person name="Bluhm B."/>
            <person name="Cannon C."/>
            <person name="Castanera R."/>
            <person name="Culley D."/>
            <person name="Daum C."/>
            <person name="Ezra D."/>
            <person name="Gonzalez J."/>
            <person name="Henrissat B."/>
            <person name="Kuo A."/>
            <person name="Liang C."/>
            <person name="Lipzen A."/>
            <person name="Lutzoni F."/>
            <person name="Magnuson J."/>
            <person name="Mondo S."/>
            <person name="Nolan M."/>
            <person name="Ohm R."/>
            <person name="Pangilinan J."/>
            <person name="Park H.-J."/>
            <person name="Ramirez L."/>
            <person name="Alfaro M."/>
            <person name="Sun H."/>
            <person name="Tritt A."/>
            <person name="Yoshinaga Y."/>
            <person name="Zwiers L.-H."/>
            <person name="Turgeon B."/>
            <person name="Goodwin S."/>
            <person name="Spatafora J."/>
            <person name="Crous P."/>
            <person name="Grigoriev I."/>
        </authorList>
    </citation>
    <scope>NUCLEOTIDE SEQUENCE</scope>
    <source>
        <strain evidence="15">CBS 121410</strain>
    </source>
</reference>
<dbReference type="AlphaFoldDB" id="A0A9P4HUH8"/>
<keyword evidence="7 11" id="KW-0061">Asparagine biosynthesis</keyword>
<feature type="active site" description="For GATase activity" evidence="11">
    <location>
        <position position="2"/>
    </location>
</feature>
<evidence type="ECO:0000256" key="8">
    <source>
        <dbReference type="ARBA" id="ARBA00022962"/>
    </source>
</evidence>
<dbReference type="CDD" id="cd01991">
    <property type="entry name" value="Asn_synthase_B_C"/>
    <property type="match status" value="1"/>
</dbReference>
<feature type="binding site" evidence="12">
    <location>
        <begin position="372"/>
        <end position="373"/>
    </location>
    <ligand>
        <name>ATP</name>
        <dbReference type="ChEBI" id="CHEBI:30616"/>
    </ligand>
</feature>
<feature type="binding site" evidence="12">
    <location>
        <position position="298"/>
    </location>
    <ligand>
        <name>ATP</name>
        <dbReference type="ChEBI" id="CHEBI:30616"/>
    </ligand>
</feature>
<evidence type="ECO:0000259" key="14">
    <source>
        <dbReference type="PROSITE" id="PS51278"/>
    </source>
</evidence>
<keyword evidence="4 11" id="KW-0028">Amino-acid biosynthesis</keyword>
<dbReference type="Pfam" id="PF00733">
    <property type="entry name" value="Asn_synthase"/>
    <property type="match status" value="1"/>
</dbReference>
<dbReference type="PIRSF" id="PIRSF001589">
    <property type="entry name" value="Asn_synthetase_glu-h"/>
    <property type="match status" value="1"/>
</dbReference>
<proteinExistence type="predicted"/>
<organism evidence="15 16">
    <name type="scientific">Saccharata proteae CBS 121410</name>
    <dbReference type="NCBI Taxonomy" id="1314787"/>
    <lineage>
        <taxon>Eukaryota</taxon>
        <taxon>Fungi</taxon>
        <taxon>Dikarya</taxon>
        <taxon>Ascomycota</taxon>
        <taxon>Pezizomycotina</taxon>
        <taxon>Dothideomycetes</taxon>
        <taxon>Dothideomycetes incertae sedis</taxon>
        <taxon>Botryosphaeriales</taxon>
        <taxon>Saccharataceae</taxon>
        <taxon>Saccharata</taxon>
    </lineage>
</organism>
<dbReference type="SUPFAM" id="SSF56235">
    <property type="entry name" value="N-terminal nucleophile aminohydrolases (Ntn hydrolases)"/>
    <property type="match status" value="1"/>
</dbReference>
<dbReference type="GO" id="GO:0004066">
    <property type="term" value="F:asparagine synthase (glutamine-hydrolyzing) activity"/>
    <property type="evidence" value="ECO:0007669"/>
    <property type="project" value="UniProtKB-EC"/>
</dbReference>
<comment type="catalytic activity">
    <reaction evidence="9">
        <text>L-aspartate + L-glutamine + ATP + H2O = L-asparagine + L-glutamate + AMP + diphosphate + H(+)</text>
        <dbReference type="Rhea" id="RHEA:12228"/>
        <dbReference type="ChEBI" id="CHEBI:15377"/>
        <dbReference type="ChEBI" id="CHEBI:15378"/>
        <dbReference type="ChEBI" id="CHEBI:29985"/>
        <dbReference type="ChEBI" id="CHEBI:29991"/>
        <dbReference type="ChEBI" id="CHEBI:30616"/>
        <dbReference type="ChEBI" id="CHEBI:33019"/>
        <dbReference type="ChEBI" id="CHEBI:58048"/>
        <dbReference type="ChEBI" id="CHEBI:58359"/>
        <dbReference type="ChEBI" id="CHEBI:456215"/>
        <dbReference type="EC" id="6.3.5.4"/>
    </reaction>
</comment>
<dbReference type="InterPro" id="IPR017932">
    <property type="entry name" value="GATase_2_dom"/>
</dbReference>
<dbReference type="Proteomes" id="UP000799776">
    <property type="component" value="Unassembled WGS sequence"/>
</dbReference>
<dbReference type="OrthoDB" id="409189at2759"/>
<protein>
    <recommendedName>
        <fullName evidence="2">asparagine synthase (glutamine-hydrolyzing)</fullName>
        <ecNumber evidence="2">6.3.5.4</ecNumber>
    </recommendedName>
</protein>
<evidence type="ECO:0000256" key="12">
    <source>
        <dbReference type="PIRSR" id="PIRSR001589-2"/>
    </source>
</evidence>
<dbReference type="GO" id="GO:0005524">
    <property type="term" value="F:ATP binding"/>
    <property type="evidence" value="ECO:0007669"/>
    <property type="project" value="UniProtKB-KW"/>
</dbReference>
<evidence type="ECO:0000256" key="2">
    <source>
        <dbReference type="ARBA" id="ARBA00012737"/>
    </source>
</evidence>